<evidence type="ECO:0000313" key="5">
    <source>
        <dbReference type="EMBL" id="MFC6835352.1"/>
    </source>
</evidence>
<dbReference type="EMBL" id="JBHSXM010000001">
    <property type="protein sequence ID" value="MFC6835352.1"/>
    <property type="molecule type" value="Genomic_DNA"/>
</dbReference>
<gene>
    <name evidence="5" type="primary">glpB</name>
    <name evidence="5" type="ORF">ACFQHK_02380</name>
</gene>
<evidence type="ECO:0000256" key="3">
    <source>
        <dbReference type="ARBA" id="ARBA00023002"/>
    </source>
</evidence>
<organism evidence="5 6">
    <name type="scientific">Halomarina ordinaria</name>
    <dbReference type="NCBI Taxonomy" id="3033939"/>
    <lineage>
        <taxon>Archaea</taxon>
        <taxon>Methanobacteriati</taxon>
        <taxon>Methanobacteriota</taxon>
        <taxon>Stenosarchaea group</taxon>
        <taxon>Halobacteria</taxon>
        <taxon>Halobacteriales</taxon>
        <taxon>Natronomonadaceae</taxon>
        <taxon>Halomarina</taxon>
    </lineage>
</organism>
<evidence type="ECO:0000313" key="6">
    <source>
        <dbReference type="Proteomes" id="UP001596406"/>
    </source>
</evidence>
<evidence type="ECO:0000256" key="1">
    <source>
        <dbReference type="ARBA" id="ARBA00022630"/>
    </source>
</evidence>
<comment type="caution">
    <text evidence="5">The sequence shown here is derived from an EMBL/GenBank/DDBJ whole genome shotgun (WGS) entry which is preliminary data.</text>
</comment>
<protein>
    <submittedName>
        <fullName evidence="5">Glycerol-3-phosphate dehydrogenase subunit GlpB</fullName>
        <ecNumber evidence="5">1.1.5.3</ecNumber>
    </submittedName>
</protein>
<dbReference type="SUPFAM" id="SSF51905">
    <property type="entry name" value="FAD/NAD(P)-binding domain"/>
    <property type="match status" value="1"/>
</dbReference>
<dbReference type="Proteomes" id="UP001596406">
    <property type="component" value="Unassembled WGS sequence"/>
</dbReference>
<proteinExistence type="predicted"/>
<dbReference type="InterPro" id="IPR003953">
    <property type="entry name" value="FAD-dep_OxRdtase_2_FAD-bd"/>
</dbReference>
<sequence>MAIEDDVLVVGGGLAGLSAAIRAARTGARTRLVSHKESTLRQASGLVDVLGYAPRPVGAAAGEATPLSDPFEAFDDLPGEHPYEHVGREGVREGLAFFDDLVGDAYRGGHTDRNALVPTHGGAVKPTARYPASVADGLASDDRAALLVGFDAVTDFSAEYAADHLRAAGVPFDVRGATVSFPGEVRADAALTHLAHALDENELVEHEGSRVGTRTALAELVRPHLGDAERVGFPALLGMDHPEEVRASLSRLLDAAVFEVPMGPPSLPGMRLAARLRDAADAAGVRVTTGVPVVGYDAEGDRIETVAVRHERQRVPYRAEQYVLATGGLVGKGIGSDRSGVSEAVFDCHVPHPADRYDWFEDGAFDAHPFARFGVRTDRDLRPLDATDEPHYENLRAAGAVLGGYDLAAECSGSGVSLATGVRAGTIAGETTT</sequence>
<accession>A0ABD5U9C4</accession>
<keyword evidence="2" id="KW-0288">FMN</keyword>
<keyword evidence="6" id="KW-1185">Reference proteome</keyword>
<feature type="domain" description="FAD-dependent oxidoreductase 2 FAD-binding" evidence="4">
    <location>
        <begin position="6"/>
        <end position="416"/>
    </location>
</feature>
<keyword evidence="1" id="KW-0285">Flavoprotein</keyword>
<reference evidence="5 6" key="1">
    <citation type="journal article" date="2019" name="Int. J. Syst. Evol. Microbiol.">
        <title>The Global Catalogue of Microorganisms (GCM) 10K type strain sequencing project: providing services to taxonomists for standard genome sequencing and annotation.</title>
        <authorList>
            <consortium name="The Broad Institute Genomics Platform"/>
            <consortium name="The Broad Institute Genome Sequencing Center for Infectious Disease"/>
            <person name="Wu L."/>
            <person name="Ma J."/>
        </authorList>
    </citation>
    <scope>NUCLEOTIDE SEQUENCE [LARGE SCALE GENOMIC DNA]</scope>
    <source>
        <strain evidence="5 6">PSRA2</strain>
    </source>
</reference>
<name>A0ABD5U9C4_9EURY</name>
<dbReference type="PANTHER" id="PTHR43400">
    <property type="entry name" value="FUMARATE REDUCTASE"/>
    <property type="match status" value="1"/>
</dbReference>
<dbReference type="InterPro" id="IPR050315">
    <property type="entry name" value="FAD-oxidoreductase_2"/>
</dbReference>
<dbReference type="InterPro" id="IPR036188">
    <property type="entry name" value="FAD/NAD-bd_sf"/>
</dbReference>
<dbReference type="NCBIfam" id="TIGR03378">
    <property type="entry name" value="glycerol3P_GlpB"/>
    <property type="match status" value="1"/>
</dbReference>
<dbReference type="PANTHER" id="PTHR43400:SF11">
    <property type="entry name" value="ANAEROBIC GLYCEROL-3-PHOSPHATE DEHYDROGENASE SUBUNIT B"/>
    <property type="match status" value="1"/>
</dbReference>
<dbReference type="NCBIfam" id="NF003722">
    <property type="entry name" value="PRK05329.1-5"/>
    <property type="match status" value="1"/>
</dbReference>
<evidence type="ECO:0000259" key="4">
    <source>
        <dbReference type="Pfam" id="PF00890"/>
    </source>
</evidence>
<dbReference type="Pfam" id="PF00890">
    <property type="entry name" value="FAD_binding_2"/>
    <property type="match status" value="1"/>
</dbReference>
<dbReference type="AlphaFoldDB" id="A0ABD5U9C4"/>
<dbReference type="Gene3D" id="3.50.50.60">
    <property type="entry name" value="FAD/NAD(P)-binding domain"/>
    <property type="match status" value="2"/>
</dbReference>
<dbReference type="InterPro" id="IPR009158">
    <property type="entry name" value="G3P_DH_GlpB_su"/>
</dbReference>
<dbReference type="RefSeq" id="WP_304447055.1">
    <property type="nucleotide sequence ID" value="NZ_JARRAH010000001.1"/>
</dbReference>
<dbReference type="PIRSF" id="PIRSF000141">
    <property type="entry name" value="Anaerobic_G3P_dh"/>
    <property type="match status" value="1"/>
</dbReference>
<evidence type="ECO:0000256" key="2">
    <source>
        <dbReference type="ARBA" id="ARBA00022643"/>
    </source>
</evidence>
<dbReference type="EC" id="1.1.5.3" evidence="5"/>
<dbReference type="GO" id="GO:0004368">
    <property type="term" value="F:glycerol-3-phosphate dehydrogenase (quinone) activity"/>
    <property type="evidence" value="ECO:0007669"/>
    <property type="project" value="UniProtKB-EC"/>
</dbReference>
<keyword evidence="3 5" id="KW-0560">Oxidoreductase</keyword>